<dbReference type="SUPFAM" id="SSF55166">
    <property type="entry name" value="Hedgehog/DD-peptidase"/>
    <property type="match status" value="1"/>
</dbReference>
<name>A0A0H5QKX7_9ZZZZ</name>
<organism evidence="2">
    <name type="scientific">uncultured prokaryote</name>
    <dbReference type="NCBI Taxonomy" id="198431"/>
    <lineage>
        <taxon>unclassified sequences</taxon>
        <taxon>environmental samples</taxon>
    </lineage>
</organism>
<accession>A0A0H5QKX7</accession>
<dbReference type="InterPro" id="IPR013230">
    <property type="entry name" value="Peptidase_M15A_C"/>
</dbReference>
<dbReference type="Pfam" id="PF08291">
    <property type="entry name" value="Peptidase_M15_3"/>
    <property type="match status" value="1"/>
</dbReference>
<dbReference type="Gene3D" id="3.30.1380.10">
    <property type="match status" value="1"/>
</dbReference>
<reference evidence="2" key="2">
    <citation type="submission" date="2015-07" db="EMBL/GenBank/DDBJ databases">
        <title>Plasmids, circular viruses and viroids from rat gut.</title>
        <authorList>
            <person name="Jorgensen T.J."/>
            <person name="Hansen M.A."/>
            <person name="Xu Z."/>
            <person name="Tabak M.A."/>
            <person name="Sorensen S.J."/>
            <person name="Hansen L.H."/>
        </authorList>
    </citation>
    <scope>NUCLEOTIDE SEQUENCE</scope>
    <source>
        <strain evidence="2">RGFK1085</strain>
    </source>
</reference>
<protein>
    <recommendedName>
        <fullName evidence="1">Peptidase M15A C-terminal domain-containing protein</fullName>
    </recommendedName>
</protein>
<evidence type="ECO:0000313" key="2">
    <source>
        <dbReference type="EMBL" id="CRY96427.1"/>
    </source>
</evidence>
<dbReference type="EMBL" id="LN853666">
    <property type="protein sequence ID" value="CRY96427.1"/>
    <property type="molecule type" value="Genomic_DNA"/>
</dbReference>
<evidence type="ECO:0000259" key="1">
    <source>
        <dbReference type="Pfam" id="PF08291"/>
    </source>
</evidence>
<dbReference type="AlphaFoldDB" id="A0A0H5QKX7"/>
<reference evidence="2" key="1">
    <citation type="submission" date="2015-06" db="EMBL/GenBank/DDBJ databases">
        <authorList>
            <person name="Joergensen T."/>
        </authorList>
    </citation>
    <scope>NUCLEOTIDE SEQUENCE</scope>
    <source>
        <strain evidence="2">RGFK1085</strain>
    </source>
</reference>
<dbReference type="InterPro" id="IPR009045">
    <property type="entry name" value="Zn_M74/Hedgehog-like"/>
</dbReference>
<feature type="domain" description="Peptidase M15A C-terminal" evidence="1">
    <location>
        <begin position="7"/>
        <end position="103"/>
    </location>
</feature>
<proteinExistence type="predicted"/>
<sequence>MGDLSEHFSRSEFRCRHCGAYKAVSPDLIRVLERIRALSAEPLVIVSGYRCAVHNRAVGGASQSQHLYGTAADIGQGRATLHQARAAGARGVGTRGRWAVHVDVRAGRPASWSY</sequence>